<comment type="function">
    <text evidence="13">Cytochromes P450 are a group of heme-thiolate monooxygenases. They oxidize a variety of structurally unrelated compounds, including steroids, fatty acids, and xenobiotics.</text>
</comment>
<evidence type="ECO:0000256" key="6">
    <source>
        <dbReference type="ARBA" id="ARBA00022723"/>
    </source>
</evidence>
<dbReference type="GO" id="GO:0005506">
    <property type="term" value="F:iron ion binding"/>
    <property type="evidence" value="ECO:0007669"/>
    <property type="project" value="InterPro"/>
</dbReference>
<organism evidence="16 17">
    <name type="scientific">Nephila pilipes</name>
    <name type="common">Giant wood spider</name>
    <name type="synonym">Nephila maculata</name>
    <dbReference type="NCBI Taxonomy" id="299642"/>
    <lineage>
        <taxon>Eukaryota</taxon>
        <taxon>Metazoa</taxon>
        <taxon>Ecdysozoa</taxon>
        <taxon>Arthropoda</taxon>
        <taxon>Chelicerata</taxon>
        <taxon>Arachnida</taxon>
        <taxon>Araneae</taxon>
        <taxon>Araneomorphae</taxon>
        <taxon>Entelegynae</taxon>
        <taxon>Araneoidea</taxon>
        <taxon>Nephilidae</taxon>
        <taxon>Nephila</taxon>
    </lineage>
</organism>
<keyword evidence="11 15" id="KW-0503">Monooxygenase</keyword>
<keyword evidence="6 14" id="KW-0479">Metal-binding</keyword>
<dbReference type="InterPro" id="IPR001128">
    <property type="entry name" value="Cyt_P450"/>
</dbReference>
<dbReference type="InterPro" id="IPR002401">
    <property type="entry name" value="Cyt_P450_E_grp-I"/>
</dbReference>
<evidence type="ECO:0000256" key="11">
    <source>
        <dbReference type="ARBA" id="ARBA00023033"/>
    </source>
</evidence>
<protein>
    <submittedName>
        <fullName evidence="16">Cytochrome P450 3A5</fullName>
    </submittedName>
</protein>
<dbReference type="PRINTS" id="PR00385">
    <property type="entry name" value="P450"/>
</dbReference>
<keyword evidence="8" id="KW-0492">Microsome</keyword>
<dbReference type="PANTHER" id="PTHR24302:SF15">
    <property type="entry name" value="FATTY-ACID PEROXYGENASE"/>
    <property type="match status" value="1"/>
</dbReference>
<comment type="subcellular location">
    <subcellularLocation>
        <location evidence="3">Endoplasmic reticulum membrane</location>
        <topology evidence="3">Peripheral membrane protein</topology>
    </subcellularLocation>
    <subcellularLocation>
        <location evidence="2">Microsome membrane</location>
        <topology evidence="2">Peripheral membrane protein</topology>
    </subcellularLocation>
</comment>
<dbReference type="GO" id="GO:0020037">
    <property type="term" value="F:heme binding"/>
    <property type="evidence" value="ECO:0007669"/>
    <property type="project" value="InterPro"/>
</dbReference>
<evidence type="ECO:0000256" key="3">
    <source>
        <dbReference type="ARBA" id="ARBA00004406"/>
    </source>
</evidence>
<evidence type="ECO:0000256" key="1">
    <source>
        <dbReference type="ARBA" id="ARBA00001971"/>
    </source>
</evidence>
<accession>A0A8X6TQ44</accession>
<keyword evidence="9 15" id="KW-0560">Oxidoreductase</keyword>
<dbReference type="InterPro" id="IPR017972">
    <property type="entry name" value="Cyt_P450_CS"/>
</dbReference>
<dbReference type="Gene3D" id="1.10.630.10">
    <property type="entry name" value="Cytochrome P450"/>
    <property type="match status" value="1"/>
</dbReference>
<evidence type="ECO:0000256" key="4">
    <source>
        <dbReference type="ARBA" id="ARBA00010617"/>
    </source>
</evidence>
<dbReference type="FunFam" id="1.10.630.10:FF:000042">
    <property type="entry name" value="Cytochrome P450"/>
    <property type="match status" value="1"/>
</dbReference>
<comment type="similarity">
    <text evidence="4 15">Belongs to the cytochrome P450 family.</text>
</comment>
<keyword evidence="12" id="KW-0472">Membrane</keyword>
<dbReference type="InterPro" id="IPR050705">
    <property type="entry name" value="Cytochrome_P450_3A"/>
</dbReference>
<evidence type="ECO:0000256" key="12">
    <source>
        <dbReference type="ARBA" id="ARBA00023136"/>
    </source>
</evidence>
<dbReference type="GO" id="GO:0016705">
    <property type="term" value="F:oxidoreductase activity, acting on paired donors, with incorporation or reduction of molecular oxygen"/>
    <property type="evidence" value="ECO:0007669"/>
    <property type="project" value="InterPro"/>
</dbReference>
<evidence type="ECO:0000256" key="10">
    <source>
        <dbReference type="ARBA" id="ARBA00023004"/>
    </source>
</evidence>
<sequence>MGSSRRINYVRKQRVMCCLVIDWWYVSRNDDYWKKKGVPHSPRISFYKMYKETMEKGLAEIIKNLLKPFGRRVIGSFEFSTPTLTVADPDLLRDILVKDFHIFPYRRLVITGDPIADKSVVNLTGEDWKRIRTIITPAFTSKRMRQLQKYEFLQMTTIISDCSKTVLEVCEKHYNKGEPVDCKRVFGTFTMDVIASSAFGTKIDSHNDPNNEFVKRVRKAFIDATFLRMILSFILPWWVWKLIPFVDNPMNMDGDNFFRDVTRNVIKQRKETGKRYNDFLQLLMDCADENAETVSHESLEDETDRFGSITNSTLSSSAKYKRLSENEMLAQCVVFFMVGYETTASMLTFVSYCLATNPEWQEKLIKEVDESFEKHTEMSYDAFRDMKILDAVISETLRMYPPLLMGERTAVEDYKLGDTGIVVEKDMIVYIPIYAMHYDPDFFQNPETFNPERFMDSFEPKHPQYAYLPFGAGPRNCLGMRFALLEVKMCLTNILRHFRIKPLPTTKVPLENKNTAVFLTVTEMPLRFEKRIDVK</sequence>
<comment type="caution">
    <text evidence="16">The sequence shown here is derived from an EMBL/GenBank/DDBJ whole genome shotgun (WGS) entry which is preliminary data.</text>
</comment>
<evidence type="ECO:0000256" key="7">
    <source>
        <dbReference type="ARBA" id="ARBA00022824"/>
    </source>
</evidence>
<dbReference type="Proteomes" id="UP000887013">
    <property type="component" value="Unassembled WGS sequence"/>
</dbReference>
<dbReference type="GO" id="GO:0008395">
    <property type="term" value="F:steroid hydroxylase activity"/>
    <property type="evidence" value="ECO:0007669"/>
    <property type="project" value="TreeGrafter"/>
</dbReference>
<keyword evidence="10 14" id="KW-0408">Iron</keyword>
<evidence type="ECO:0000256" key="14">
    <source>
        <dbReference type="PIRSR" id="PIRSR602401-1"/>
    </source>
</evidence>
<dbReference type="EMBL" id="BMAW01061693">
    <property type="protein sequence ID" value="GFT32423.1"/>
    <property type="molecule type" value="Genomic_DNA"/>
</dbReference>
<evidence type="ECO:0000256" key="15">
    <source>
        <dbReference type="RuleBase" id="RU000461"/>
    </source>
</evidence>
<evidence type="ECO:0000313" key="16">
    <source>
        <dbReference type="EMBL" id="GFT32423.1"/>
    </source>
</evidence>
<dbReference type="Pfam" id="PF00067">
    <property type="entry name" value="p450"/>
    <property type="match status" value="1"/>
</dbReference>
<dbReference type="PROSITE" id="PS00086">
    <property type="entry name" value="CYTOCHROME_P450"/>
    <property type="match status" value="1"/>
</dbReference>
<dbReference type="PRINTS" id="PR00463">
    <property type="entry name" value="EP450I"/>
</dbReference>
<evidence type="ECO:0000313" key="17">
    <source>
        <dbReference type="Proteomes" id="UP000887013"/>
    </source>
</evidence>
<dbReference type="PANTHER" id="PTHR24302">
    <property type="entry name" value="CYTOCHROME P450 FAMILY 3"/>
    <property type="match status" value="1"/>
</dbReference>
<keyword evidence="5 14" id="KW-0349">Heme</keyword>
<evidence type="ECO:0000256" key="2">
    <source>
        <dbReference type="ARBA" id="ARBA00004174"/>
    </source>
</evidence>
<evidence type="ECO:0000256" key="5">
    <source>
        <dbReference type="ARBA" id="ARBA00022617"/>
    </source>
</evidence>
<dbReference type="GO" id="GO:0005789">
    <property type="term" value="C:endoplasmic reticulum membrane"/>
    <property type="evidence" value="ECO:0007669"/>
    <property type="project" value="UniProtKB-SubCell"/>
</dbReference>
<reference evidence="16" key="1">
    <citation type="submission" date="2020-08" db="EMBL/GenBank/DDBJ databases">
        <title>Multicomponent nature underlies the extraordinary mechanical properties of spider dragline silk.</title>
        <authorList>
            <person name="Kono N."/>
            <person name="Nakamura H."/>
            <person name="Mori M."/>
            <person name="Yoshida Y."/>
            <person name="Ohtoshi R."/>
            <person name="Malay A.D."/>
            <person name="Moran D.A.P."/>
            <person name="Tomita M."/>
            <person name="Numata K."/>
            <person name="Arakawa K."/>
        </authorList>
    </citation>
    <scope>NUCLEOTIDE SEQUENCE</scope>
</reference>
<dbReference type="OrthoDB" id="2789670at2759"/>
<dbReference type="CDD" id="cd11055">
    <property type="entry name" value="CYP3A-like"/>
    <property type="match status" value="1"/>
</dbReference>
<dbReference type="AlphaFoldDB" id="A0A8X6TQ44"/>
<keyword evidence="17" id="KW-1185">Reference proteome</keyword>
<proteinExistence type="inferred from homology"/>
<feature type="binding site" description="axial binding residue" evidence="14">
    <location>
        <position position="477"/>
    </location>
    <ligand>
        <name>heme</name>
        <dbReference type="ChEBI" id="CHEBI:30413"/>
    </ligand>
    <ligandPart>
        <name>Fe</name>
        <dbReference type="ChEBI" id="CHEBI:18248"/>
    </ligandPart>
</feature>
<keyword evidence="7" id="KW-0256">Endoplasmic reticulum</keyword>
<evidence type="ECO:0000256" key="8">
    <source>
        <dbReference type="ARBA" id="ARBA00022848"/>
    </source>
</evidence>
<evidence type="ECO:0000256" key="13">
    <source>
        <dbReference type="ARBA" id="ARBA00043906"/>
    </source>
</evidence>
<name>A0A8X6TQ44_NEPPI</name>
<gene>
    <name evidence="16" type="primary">CYP3A5</name>
    <name evidence="16" type="ORF">NPIL_111271</name>
</gene>
<dbReference type="InterPro" id="IPR036396">
    <property type="entry name" value="Cyt_P450_sf"/>
</dbReference>
<comment type="cofactor">
    <cofactor evidence="1 14">
        <name>heme</name>
        <dbReference type="ChEBI" id="CHEBI:30413"/>
    </cofactor>
</comment>
<evidence type="ECO:0000256" key="9">
    <source>
        <dbReference type="ARBA" id="ARBA00023002"/>
    </source>
</evidence>
<dbReference type="SUPFAM" id="SSF48264">
    <property type="entry name" value="Cytochrome P450"/>
    <property type="match status" value="1"/>
</dbReference>